<comment type="caution">
    <text evidence="3">The sequence shown here is derived from an EMBL/GenBank/DDBJ whole genome shotgun (WGS) entry which is preliminary data.</text>
</comment>
<keyword evidence="4" id="KW-1185">Reference proteome</keyword>
<name>A0ABU7A1U2_9TELE</name>
<protein>
    <submittedName>
        <fullName evidence="3">Uncharacterized protein</fullName>
    </submittedName>
</protein>
<evidence type="ECO:0000256" key="2">
    <source>
        <dbReference type="SAM" id="Phobius"/>
    </source>
</evidence>
<gene>
    <name evidence="3" type="ORF">ATANTOWER_016135</name>
</gene>
<proteinExistence type="predicted"/>
<dbReference type="EMBL" id="JAHUTI010000335">
    <property type="protein sequence ID" value="MED6231967.1"/>
    <property type="molecule type" value="Genomic_DNA"/>
</dbReference>
<evidence type="ECO:0000313" key="3">
    <source>
        <dbReference type="EMBL" id="MED6231967.1"/>
    </source>
</evidence>
<sequence>MCVKLLLPLESRYEDHEKDLFVLTSALYFLNIFCCLKMSLFLQYCDKLLHFYLRHFIIIQIITVTLKQCHALPCGVTSGIQKHSGRNLSLHHLEMETDERNGKYPVQEREQPR</sequence>
<dbReference type="Proteomes" id="UP001345963">
    <property type="component" value="Unassembled WGS sequence"/>
</dbReference>
<keyword evidence="2" id="KW-1133">Transmembrane helix</keyword>
<accession>A0ABU7A1U2</accession>
<keyword evidence="2" id="KW-0812">Transmembrane</keyword>
<feature type="region of interest" description="Disordered" evidence="1">
    <location>
        <begin position="93"/>
        <end position="113"/>
    </location>
</feature>
<feature type="transmembrane region" description="Helical" evidence="2">
    <location>
        <begin position="20"/>
        <end position="42"/>
    </location>
</feature>
<evidence type="ECO:0000256" key="1">
    <source>
        <dbReference type="SAM" id="MobiDB-lite"/>
    </source>
</evidence>
<organism evidence="3 4">
    <name type="scientific">Ataeniobius toweri</name>
    <dbReference type="NCBI Taxonomy" id="208326"/>
    <lineage>
        <taxon>Eukaryota</taxon>
        <taxon>Metazoa</taxon>
        <taxon>Chordata</taxon>
        <taxon>Craniata</taxon>
        <taxon>Vertebrata</taxon>
        <taxon>Euteleostomi</taxon>
        <taxon>Actinopterygii</taxon>
        <taxon>Neopterygii</taxon>
        <taxon>Teleostei</taxon>
        <taxon>Neoteleostei</taxon>
        <taxon>Acanthomorphata</taxon>
        <taxon>Ovalentaria</taxon>
        <taxon>Atherinomorphae</taxon>
        <taxon>Cyprinodontiformes</taxon>
        <taxon>Goodeidae</taxon>
        <taxon>Ataeniobius</taxon>
    </lineage>
</organism>
<reference evidence="3 4" key="1">
    <citation type="submission" date="2021-07" db="EMBL/GenBank/DDBJ databases">
        <authorList>
            <person name="Palmer J.M."/>
        </authorList>
    </citation>
    <scope>NUCLEOTIDE SEQUENCE [LARGE SCALE GENOMIC DNA]</scope>
    <source>
        <strain evidence="3 4">AT_MEX2019</strain>
        <tissue evidence="3">Muscle</tissue>
    </source>
</reference>
<evidence type="ECO:0000313" key="4">
    <source>
        <dbReference type="Proteomes" id="UP001345963"/>
    </source>
</evidence>
<keyword evidence="2" id="KW-0472">Membrane</keyword>